<comment type="caution">
    <text evidence="1">The sequence shown here is derived from an EMBL/GenBank/DDBJ whole genome shotgun (WGS) entry which is preliminary data.</text>
</comment>
<proteinExistence type="predicted"/>
<keyword evidence="2" id="KW-1185">Reference proteome</keyword>
<organism evidence="1 2">
    <name type="scientific">Caenispirillum salinarum AK4</name>
    <dbReference type="NCBI Taxonomy" id="1238182"/>
    <lineage>
        <taxon>Bacteria</taxon>
        <taxon>Pseudomonadati</taxon>
        <taxon>Pseudomonadota</taxon>
        <taxon>Alphaproteobacteria</taxon>
        <taxon>Rhodospirillales</taxon>
        <taxon>Novispirillaceae</taxon>
        <taxon>Caenispirillum</taxon>
    </lineage>
</organism>
<dbReference type="EMBL" id="ANHY01000014">
    <property type="protein sequence ID" value="EKV28912.1"/>
    <property type="molecule type" value="Genomic_DNA"/>
</dbReference>
<reference evidence="1 2" key="1">
    <citation type="journal article" date="2013" name="Genome Announc.">
        <title>Draft Genome Sequence of an Alphaproteobacterium, Caenispirillum salinarum AK4(T), Isolated from a Solar Saltern.</title>
        <authorList>
            <person name="Khatri I."/>
            <person name="Singh A."/>
            <person name="Korpole S."/>
            <person name="Pinnaka A.K."/>
            <person name="Subramanian S."/>
        </authorList>
    </citation>
    <scope>NUCLEOTIDE SEQUENCE [LARGE SCALE GENOMIC DNA]</scope>
    <source>
        <strain evidence="1 2">AK4</strain>
    </source>
</reference>
<dbReference type="AlphaFoldDB" id="K9GUM1"/>
<evidence type="ECO:0000313" key="1">
    <source>
        <dbReference type="EMBL" id="EKV28912.1"/>
    </source>
</evidence>
<gene>
    <name evidence="1" type="ORF">C882_0675</name>
</gene>
<accession>K9GUM1</accession>
<evidence type="ECO:0000313" key="2">
    <source>
        <dbReference type="Proteomes" id="UP000009881"/>
    </source>
</evidence>
<dbReference type="Proteomes" id="UP000009881">
    <property type="component" value="Unassembled WGS sequence"/>
</dbReference>
<sequence>MGFGCLGLVEMAVEAVSIIRWGRPFPLDFDMPPMTPDGELGFR</sequence>
<protein>
    <submittedName>
        <fullName evidence="1">Uncharacterized protein</fullName>
    </submittedName>
</protein>
<name>K9GUM1_9PROT</name>